<dbReference type="PANTHER" id="PTHR36009:SF3">
    <property type="entry name" value="TRANSMEMBRANE PROTEIN"/>
    <property type="match status" value="1"/>
</dbReference>
<feature type="transmembrane region" description="Helical" evidence="1">
    <location>
        <begin position="118"/>
        <end position="138"/>
    </location>
</feature>
<gene>
    <name evidence="2" type="ORF">DCF25_13100</name>
</gene>
<feature type="transmembrane region" description="Helical" evidence="1">
    <location>
        <begin position="158"/>
        <end position="178"/>
    </location>
</feature>
<evidence type="ECO:0000256" key="1">
    <source>
        <dbReference type="SAM" id="Phobius"/>
    </source>
</evidence>
<proteinExistence type="predicted"/>
<reference evidence="2 3" key="2">
    <citation type="submission" date="2018-06" db="EMBL/GenBank/DDBJ databases">
        <title>Metagenomic assembly of (sub)arctic Cyanobacteria and their associated microbiome from non-axenic cultures.</title>
        <authorList>
            <person name="Baurain D."/>
        </authorList>
    </citation>
    <scope>NUCLEOTIDE SEQUENCE [LARGE SCALE GENOMIC DNA]</scope>
    <source>
        <strain evidence="2">ULC129bin1</strain>
    </source>
</reference>
<dbReference type="Proteomes" id="UP000249354">
    <property type="component" value="Unassembled WGS sequence"/>
</dbReference>
<protein>
    <submittedName>
        <fullName evidence="2">DUF2834 domain-containing protein</fullName>
    </submittedName>
</protein>
<organism evidence="2 3">
    <name type="scientific">Leptolyngbya foveolarum</name>
    <dbReference type="NCBI Taxonomy" id="47253"/>
    <lineage>
        <taxon>Bacteria</taxon>
        <taxon>Bacillati</taxon>
        <taxon>Cyanobacteriota</taxon>
        <taxon>Cyanophyceae</taxon>
        <taxon>Leptolyngbyales</taxon>
        <taxon>Leptolyngbyaceae</taxon>
        <taxon>Leptolyngbya group</taxon>
        <taxon>Leptolyngbya</taxon>
    </lineage>
</organism>
<accession>A0A2W4U958</accession>
<dbReference type="EMBL" id="QBMC01000087">
    <property type="protein sequence ID" value="PZO15787.1"/>
    <property type="molecule type" value="Genomic_DNA"/>
</dbReference>
<dbReference type="PANTHER" id="PTHR36009">
    <property type="match status" value="1"/>
</dbReference>
<keyword evidence="1" id="KW-0472">Membrane</keyword>
<feature type="transmembrane region" description="Helical" evidence="1">
    <location>
        <begin position="44"/>
        <end position="68"/>
    </location>
</feature>
<name>A0A2W4U958_9CYAN</name>
<evidence type="ECO:0000313" key="2">
    <source>
        <dbReference type="EMBL" id="PZO15787.1"/>
    </source>
</evidence>
<feature type="transmembrane region" description="Helical" evidence="1">
    <location>
        <begin position="80"/>
        <end position="98"/>
    </location>
</feature>
<keyword evidence="1" id="KW-1133">Transmembrane helix</keyword>
<sequence>MIRKIGFALIWLGFSVYAFTLAPPTQPDTFDLIVNLSTGKWEGINPLIVALFNLMGVWPMIYACLVLIDGVGQKVPAWPFVAASFGVGAFAILPYMALRDRNTTFTPPQSKLLSLLESPWTGRLLLLGALTLLGYGLLNGNLSDNWHDFVYQWKTGQFIHVMSLDFCMLCVIFAPLLADDMAKRNFQNPAIFWTAVLVPLLGILIYLSVRPAMENRTAAVEQA</sequence>
<reference evidence="3" key="1">
    <citation type="submission" date="2018-04" db="EMBL/GenBank/DDBJ databases">
        <authorList>
            <person name="Cornet L."/>
        </authorList>
    </citation>
    <scope>NUCLEOTIDE SEQUENCE [LARGE SCALE GENOMIC DNA]</scope>
</reference>
<keyword evidence="1" id="KW-0812">Transmembrane</keyword>
<comment type="caution">
    <text evidence="2">The sequence shown here is derived from an EMBL/GenBank/DDBJ whole genome shotgun (WGS) entry which is preliminary data.</text>
</comment>
<feature type="transmembrane region" description="Helical" evidence="1">
    <location>
        <begin position="190"/>
        <end position="209"/>
    </location>
</feature>
<evidence type="ECO:0000313" key="3">
    <source>
        <dbReference type="Proteomes" id="UP000249354"/>
    </source>
</evidence>
<dbReference type="AlphaFoldDB" id="A0A2W4U958"/>